<dbReference type="InterPro" id="IPR022025">
    <property type="entry name" value="Amidoligase_2"/>
</dbReference>
<evidence type="ECO:0000313" key="2">
    <source>
        <dbReference type="Proteomes" id="UP000250234"/>
    </source>
</evidence>
<dbReference type="Proteomes" id="UP000250234">
    <property type="component" value="Unassembled WGS sequence"/>
</dbReference>
<reference evidence="1 2" key="1">
    <citation type="submission" date="2018-06" db="EMBL/GenBank/DDBJ databases">
        <authorList>
            <consortium name="Pathogen Informatics"/>
            <person name="Doyle S."/>
        </authorList>
    </citation>
    <scope>NUCLEOTIDE SEQUENCE [LARGE SCALE GENOMIC DNA]</scope>
    <source>
        <strain evidence="1 2">NCTC8081</strain>
    </source>
</reference>
<keyword evidence="1" id="KW-0436">Ligase</keyword>
<organism evidence="1 2">
    <name type="scientific">Clostridium perfringens</name>
    <dbReference type="NCBI Taxonomy" id="1502"/>
    <lineage>
        <taxon>Bacteria</taxon>
        <taxon>Bacillati</taxon>
        <taxon>Bacillota</taxon>
        <taxon>Clostridia</taxon>
        <taxon>Eubacteriales</taxon>
        <taxon>Clostridiaceae</taxon>
        <taxon>Clostridium</taxon>
    </lineage>
</organism>
<name>A0A2X3HXZ1_CLOPF</name>
<dbReference type="EMBL" id="UAWO01000005">
    <property type="protein sequence ID" value="SQC85108.1"/>
    <property type="molecule type" value="Genomic_DNA"/>
</dbReference>
<gene>
    <name evidence="1" type="ORF">NCTC8081_02911</name>
</gene>
<proteinExistence type="predicted"/>
<protein>
    <submittedName>
        <fullName evidence="1">Amidoligase enzyme</fullName>
    </submittedName>
</protein>
<evidence type="ECO:0000313" key="1">
    <source>
        <dbReference type="EMBL" id="SQC85108.1"/>
    </source>
</evidence>
<dbReference type="GO" id="GO:0016874">
    <property type="term" value="F:ligase activity"/>
    <property type="evidence" value="ECO:0007669"/>
    <property type="project" value="UniProtKB-KW"/>
</dbReference>
<accession>A0A2X3HXZ1</accession>
<sequence>MEKLDTARQRWRRFFKTIEVYEDCIYRAAGGDLGRVRSNARHYATPFSPRADESKYIRFNMDNDEDVRRMAAEVSKGNRYYGINLTNIARDRAPTVEFRHFNGSLNEKQIQANIKMAAGIINAAEKARFRDTEDEIFKKRGNILKNTSRLGGTQTKKKMMEFLDLAFPRRKDKNAILNVFKKNEWR</sequence>
<dbReference type="Pfam" id="PF12224">
    <property type="entry name" value="Amidoligase_2"/>
    <property type="match status" value="1"/>
</dbReference>
<dbReference type="AlphaFoldDB" id="A0A2X3HXZ1"/>